<dbReference type="HAMAP" id="MF_00336">
    <property type="entry name" value="BioD"/>
    <property type="match status" value="1"/>
</dbReference>
<dbReference type="InterPro" id="IPR027417">
    <property type="entry name" value="P-loop_NTPase"/>
</dbReference>
<evidence type="ECO:0000313" key="4">
    <source>
        <dbReference type="Proteomes" id="UP001597294"/>
    </source>
</evidence>
<sequence length="229" mass="24865">MKETIFPGKTTLNSAGLFVTGTDTEVGKTFVAASLVKALKASYWKPIQTGPFKDHDSPEIQRLTGIDETSIYSCSYSFPDPLSPHAAAKNVDKVIDLENIRLPEHGAEEFLVVEGAGGVLVPLNDDFMMIDLIVRLGFPVVIVARSGLGTINHTLLTLESLRSREINVAGVIMNGPANPGNRNAIEKYGDIEVLAELPQCDDVSFNTIASLKPKLQRVTELFGRNVNND</sequence>
<reference evidence="4" key="1">
    <citation type="journal article" date="2019" name="Int. J. Syst. Evol. Microbiol.">
        <title>The Global Catalogue of Microorganisms (GCM) 10K type strain sequencing project: providing services to taxonomists for standard genome sequencing and annotation.</title>
        <authorList>
            <consortium name="The Broad Institute Genomics Platform"/>
            <consortium name="The Broad Institute Genome Sequencing Center for Infectious Disease"/>
            <person name="Wu L."/>
            <person name="Ma J."/>
        </authorList>
    </citation>
    <scope>NUCLEOTIDE SEQUENCE [LARGE SCALE GENOMIC DNA]</scope>
    <source>
        <strain evidence="4">CGMCC 4.7192</strain>
    </source>
</reference>
<dbReference type="Pfam" id="PF13500">
    <property type="entry name" value="AAA_26"/>
    <property type="match status" value="1"/>
</dbReference>
<feature type="binding site" evidence="2">
    <location>
        <position position="29"/>
    </location>
    <ligand>
        <name>Mg(2+)</name>
        <dbReference type="ChEBI" id="CHEBI:18420"/>
    </ligand>
</feature>
<protein>
    <recommendedName>
        <fullName evidence="2">ATP-dependent dethiobiotin synthetase BioD</fullName>
        <ecNumber evidence="2">6.3.3.3</ecNumber>
    </recommendedName>
    <alternativeName>
        <fullName evidence="2">DTB synthetase</fullName>
        <shortName evidence="2">DTBS</shortName>
    </alternativeName>
    <alternativeName>
        <fullName evidence="2">Dethiobiotin synthase</fullName>
    </alternativeName>
</protein>
<comment type="cofactor">
    <cofactor evidence="2">
        <name>Mg(2+)</name>
        <dbReference type="ChEBI" id="CHEBI:18420"/>
    </cofactor>
</comment>
<evidence type="ECO:0000256" key="2">
    <source>
        <dbReference type="HAMAP-Rule" id="MF_00336"/>
    </source>
</evidence>
<keyword evidence="2" id="KW-0067">ATP-binding</keyword>
<feature type="binding site" evidence="2">
    <location>
        <position position="56"/>
    </location>
    <ligand>
        <name>ATP</name>
        <dbReference type="ChEBI" id="CHEBI:30616"/>
    </ligand>
</feature>
<dbReference type="CDD" id="cd03109">
    <property type="entry name" value="DTBS"/>
    <property type="match status" value="1"/>
</dbReference>
<comment type="similarity">
    <text evidence="2">Belongs to the dethiobiotin synthetase family.</text>
</comment>
<keyword evidence="4" id="KW-1185">Reference proteome</keyword>
<comment type="caution">
    <text evidence="2">Lacks conserved residue(s) required for the propagation of feature annotation.</text>
</comment>
<keyword evidence="2" id="KW-0963">Cytoplasm</keyword>
<dbReference type="NCBIfam" id="TIGR00347">
    <property type="entry name" value="bioD"/>
    <property type="match status" value="1"/>
</dbReference>
<name>A0ABW5BQF1_9PROT</name>
<feature type="binding site" evidence="2">
    <location>
        <position position="114"/>
    </location>
    <ligand>
        <name>Mg(2+)</name>
        <dbReference type="ChEBI" id="CHEBI:18420"/>
    </ligand>
</feature>
<feature type="active site" evidence="2">
    <location>
        <position position="45"/>
    </location>
</feature>
<dbReference type="PIRSF" id="PIRSF006755">
    <property type="entry name" value="DTB_synth"/>
    <property type="match status" value="1"/>
</dbReference>
<dbReference type="InterPro" id="IPR004472">
    <property type="entry name" value="DTB_synth_BioD"/>
</dbReference>
<gene>
    <name evidence="2 3" type="primary">bioD</name>
    <name evidence="3" type="ORF">ACFSKO_15935</name>
</gene>
<evidence type="ECO:0000313" key="3">
    <source>
        <dbReference type="EMBL" id="MFD2207119.1"/>
    </source>
</evidence>
<organism evidence="3 4">
    <name type="scientific">Kiloniella antarctica</name>
    <dbReference type="NCBI Taxonomy" id="1550907"/>
    <lineage>
        <taxon>Bacteria</taxon>
        <taxon>Pseudomonadati</taxon>
        <taxon>Pseudomonadota</taxon>
        <taxon>Alphaproteobacteria</taxon>
        <taxon>Rhodospirillales</taxon>
        <taxon>Kiloniellaceae</taxon>
        <taxon>Kiloniella</taxon>
    </lineage>
</organism>
<dbReference type="GO" id="GO:0004141">
    <property type="term" value="F:dethiobiotin synthase activity"/>
    <property type="evidence" value="ECO:0007669"/>
    <property type="project" value="UniProtKB-EC"/>
</dbReference>
<keyword evidence="2" id="KW-0547">Nucleotide-binding</keyword>
<keyword evidence="2 3" id="KW-0436">Ligase</keyword>
<keyword evidence="2" id="KW-0479">Metal-binding</keyword>
<dbReference type="PANTHER" id="PTHR43210">
    <property type="entry name" value="DETHIOBIOTIN SYNTHETASE"/>
    <property type="match status" value="1"/>
</dbReference>
<feature type="binding site" evidence="2">
    <location>
        <begin position="114"/>
        <end position="117"/>
    </location>
    <ligand>
        <name>ATP</name>
        <dbReference type="ChEBI" id="CHEBI:30616"/>
    </ligand>
</feature>
<comment type="pathway">
    <text evidence="2">Cofactor biosynthesis; biotin biosynthesis; biotin from 7,8-diaminononanoate: step 1/2.</text>
</comment>
<comment type="subcellular location">
    <subcellularLocation>
        <location evidence="2">Cytoplasm</location>
    </subcellularLocation>
</comment>
<evidence type="ECO:0000256" key="1">
    <source>
        <dbReference type="ARBA" id="ARBA00022756"/>
    </source>
</evidence>
<dbReference type="EC" id="6.3.3.3" evidence="2"/>
<dbReference type="Gene3D" id="3.40.50.300">
    <property type="entry name" value="P-loop containing nucleotide triphosphate hydrolases"/>
    <property type="match status" value="1"/>
</dbReference>
<feature type="binding site" evidence="2">
    <location>
        <position position="56"/>
    </location>
    <ligand>
        <name>Mg(2+)</name>
        <dbReference type="ChEBI" id="CHEBI:18420"/>
    </ligand>
</feature>
<keyword evidence="2" id="KW-0460">Magnesium</keyword>
<dbReference type="Proteomes" id="UP001597294">
    <property type="component" value="Unassembled WGS sequence"/>
</dbReference>
<keyword evidence="1 2" id="KW-0093">Biotin biosynthesis</keyword>
<comment type="caution">
    <text evidence="3">The sequence shown here is derived from an EMBL/GenBank/DDBJ whole genome shotgun (WGS) entry which is preliminary data.</text>
</comment>
<comment type="function">
    <text evidence="2">Catalyzes a mechanistically unusual reaction, the ATP-dependent insertion of CO2 between the N7 and N8 nitrogen atoms of 7,8-diaminopelargonic acid (DAPA, also called 7,8-diammoniononanoate) to form a ureido ring.</text>
</comment>
<accession>A0ABW5BQF1</accession>
<dbReference type="RefSeq" id="WP_380253440.1">
    <property type="nucleotide sequence ID" value="NZ_JBHUII010000011.1"/>
</dbReference>
<comment type="catalytic activity">
    <reaction evidence="2">
        <text>(7R,8S)-7,8-diammoniononanoate + CO2 + ATP = (4R,5S)-dethiobiotin + ADP + phosphate + 3 H(+)</text>
        <dbReference type="Rhea" id="RHEA:15805"/>
        <dbReference type="ChEBI" id="CHEBI:15378"/>
        <dbReference type="ChEBI" id="CHEBI:16526"/>
        <dbReference type="ChEBI" id="CHEBI:30616"/>
        <dbReference type="ChEBI" id="CHEBI:43474"/>
        <dbReference type="ChEBI" id="CHEBI:149469"/>
        <dbReference type="ChEBI" id="CHEBI:149473"/>
        <dbReference type="ChEBI" id="CHEBI:456216"/>
        <dbReference type="EC" id="6.3.3.3"/>
    </reaction>
</comment>
<comment type="subunit">
    <text evidence="2">Homodimer.</text>
</comment>
<feature type="binding site" evidence="2">
    <location>
        <begin position="25"/>
        <end position="30"/>
    </location>
    <ligand>
        <name>ATP</name>
        <dbReference type="ChEBI" id="CHEBI:30616"/>
    </ligand>
</feature>
<proteinExistence type="inferred from homology"/>
<dbReference type="EMBL" id="JBHUII010000011">
    <property type="protein sequence ID" value="MFD2207119.1"/>
    <property type="molecule type" value="Genomic_DNA"/>
</dbReference>
<feature type="binding site" evidence="2">
    <location>
        <position position="49"/>
    </location>
    <ligand>
        <name>substrate</name>
    </ligand>
</feature>
<dbReference type="PANTHER" id="PTHR43210:SF5">
    <property type="entry name" value="DETHIOBIOTIN SYNTHETASE"/>
    <property type="match status" value="1"/>
</dbReference>
<dbReference type="SUPFAM" id="SSF52540">
    <property type="entry name" value="P-loop containing nucleoside triphosphate hydrolases"/>
    <property type="match status" value="1"/>
</dbReference>